<dbReference type="InterPro" id="IPR001873">
    <property type="entry name" value="ENaC"/>
</dbReference>
<evidence type="ECO:0000256" key="12">
    <source>
        <dbReference type="RuleBase" id="RU000679"/>
    </source>
</evidence>
<evidence type="ECO:0000313" key="14">
    <source>
        <dbReference type="Proteomes" id="UP000075840"/>
    </source>
</evidence>
<sequence>MNLRQVHRTVRATVRSVVQTFCENTSLHGLRYVYGEDRTGATTTPHSRMLRMLWLLVCMVSIGFTMIMGMIAWMRFRTTPTITTIETMTYPIWNIPFPAVTVCNINKIDSRKARIIIDRLVKEYGMSEANATGLLIAQASLVNFEAVNTSYLELESVLGRMGWNPDKLLLELTQPCEDLIKVCYWLGSEIPCSKIIRRTRTDNGFCCSYNVDTTMQPLVLQQNQSDPRTPYRPRRLSGAGRHVGLSILIDVQPDTYMAPTKSYYGAEVYIHDSSDFPSDADFEHVAQPGWDVVMSVIPLPIESSRTMNQVPESMRKCFLPEESGTNGSDSFNLNVCMAECRLRTILKLCHCVPFYYADLSRMYGYFYSLRTDDTLDPELDDVEFGMDCDCKPPCSVLNYNVQTIVSQRTTKSFMSANFGGRNVSMYATLNVHFKDIYCVKYKRDAYMTWDSLVATFGGIFGLCMGGSVLSIVELVYYFTIKPFTVQREAKRAKRKRGNTLVHRKVTVLPYAARWDGMAHLPVGYFSRRNVLARERSAGKKLPMCVPQKPDIISREPETNRISFIY</sequence>
<comment type="similarity">
    <text evidence="2 12">Belongs to the amiloride-sensitive sodium channel (TC 1.A.6) family.</text>
</comment>
<dbReference type="EMBL" id="APCN01002347">
    <property type="status" value="NOT_ANNOTATED_CDS"/>
    <property type="molecule type" value="Genomic_DNA"/>
</dbReference>
<evidence type="ECO:0000256" key="11">
    <source>
        <dbReference type="ARBA" id="ARBA00023303"/>
    </source>
</evidence>
<dbReference type="PRINTS" id="PR01078">
    <property type="entry name" value="AMINACHANNEL"/>
</dbReference>
<keyword evidence="9" id="KW-0472">Membrane</keyword>
<keyword evidence="8 12" id="KW-0406">Ion transport</keyword>
<keyword evidence="14" id="KW-1185">Reference proteome</keyword>
<dbReference type="EnsemblMetazoa" id="AARA008577-RA">
    <property type="protein sequence ID" value="AARA008577-PA"/>
    <property type="gene ID" value="AARA008577"/>
</dbReference>
<dbReference type="Gene3D" id="1.10.287.820">
    <property type="entry name" value="Acid-sensing ion channel domain"/>
    <property type="match status" value="1"/>
</dbReference>
<keyword evidence="10 12" id="KW-0739">Sodium transport</keyword>
<organism evidence="13 14">
    <name type="scientific">Anopheles arabiensis</name>
    <name type="common">Mosquito</name>
    <dbReference type="NCBI Taxonomy" id="7173"/>
    <lineage>
        <taxon>Eukaryota</taxon>
        <taxon>Metazoa</taxon>
        <taxon>Ecdysozoa</taxon>
        <taxon>Arthropoda</taxon>
        <taxon>Hexapoda</taxon>
        <taxon>Insecta</taxon>
        <taxon>Pterygota</taxon>
        <taxon>Neoptera</taxon>
        <taxon>Endopterygota</taxon>
        <taxon>Diptera</taxon>
        <taxon>Nematocera</taxon>
        <taxon>Culicoidea</taxon>
        <taxon>Culicidae</taxon>
        <taxon>Anophelinae</taxon>
        <taxon>Anopheles</taxon>
    </lineage>
</organism>
<keyword evidence="5 12" id="KW-0812">Transmembrane</keyword>
<proteinExistence type="inferred from homology"/>
<dbReference type="PANTHER" id="PTHR11690:SF237">
    <property type="entry name" value="PICKPOCKET 16-RELATED"/>
    <property type="match status" value="1"/>
</dbReference>
<name>A0A182I4S9_ANOAR</name>
<dbReference type="GO" id="GO:0015280">
    <property type="term" value="F:ligand-gated sodium channel activity"/>
    <property type="evidence" value="ECO:0007669"/>
    <property type="project" value="TreeGrafter"/>
</dbReference>
<evidence type="ECO:0000256" key="6">
    <source>
        <dbReference type="ARBA" id="ARBA00022989"/>
    </source>
</evidence>
<dbReference type="Pfam" id="PF00858">
    <property type="entry name" value="ASC"/>
    <property type="match status" value="1"/>
</dbReference>
<keyword evidence="7" id="KW-0915">Sodium</keyword>
<evidence type="ECO:0000256" key="8">
    <source>
        <dbReference type="ARBA" id="ARBA00023065"/>
    </source>
</evidence>
<evidence type="ECO:0000256" key="9">
    <source>
        <dbReference type="ARBA" id="ARBA00023136"/>
    </source>
</evidence>
<keyword evidence="3 12" id="KW-0813">Transport</keyword>
<dbReference type="AlphaFoldDB" id="A0A182I4S9"/>
<evidence type="ECO:0000256" key="2">
    <source>
        <dbReference type="ARBA" id="ARBA00007193"/>
    </source>
</evidence>
<evidence type="ECO:0000256" key="7">
    <source>
        <dbReference type="ARBA" id="ARBA00023053"/>
    </source>
</evidence>
<dbReference type="VEuPathDB" id="VectorBase:AARA21_011522"/>
<evidence type="ECO:0000256" key="1">
    <source>
        <dbReference type="ARBA" id="ARBA00004141"/>
    </source>
</evidence>
<dbReference type="GO" id="GO:0005886">
    <property type="term" value="C:plasma membrane"/>
    <property type="evidence" value="ECO:0007669"/>
    <property type="project" value="TreeGrafter"/>
</dbReference>
<dbReference type="Gene3D" id="2.60.470.10">
    <property type="entry name" value="Acid-sensing ion channels like domains"/>
    <property type="match status" value="1"/>
</dbReference>
<keyword evidence="11 12" id="KW-0407">Ion channel</keyword>
<protein>
    <submittedName>
        <fullName evidence="13">Uncharacterized protein</fullName>
    </submittedName>
</protein>
<comment type="subcellular location">
    <subcellularLocation>
        <location evidence="1">Membrane</location>
        <topology evidence="1">Multi-pass membrane protein</topology>
    </subcellularLocation>
</comment>
<reference evidence="13" key="1">
    <citation type="submission" date="2022-08" db="UniProtKB">
        <authorList>
            <consortium name="EnsemblMetazoa"/>
        </authorList>
    </citation>
    <scope>IDENTIFICATION</scope>
    <source>
        <strain evidence="13">Dongola</strain>
    </source>
</reference>
<keyword evidence="6" id="KW-1133">Transmembrane helix</keyword>
<dbReference type="VEuPathDB" id="VectorBase:AARA008577"/>
<dbReference type="PANTHER" id="PTHR11690">
    <property type="entry name" value="AMILORIDE-SENSITIVE SODIUM CHANNEL-RELATED"/>
    <property type="match status" value="1"/>
</dbReference>
<keyword evidence="4 12" id="KW-0894">Sodium channel</keyword>
<evidence type="ECO:0000256" key="5">
    <source>
        <dbReference type="ARBA" id="ARBA00022692"/>
    </source>
</evidence>
<dbReference type="Proteomes" id="UP000075840">
    <property type="component" value="Unassembled WGS sequence"/>
</dbReference>
<evidence type="ECO:0000256" key="3">
    <source>
        <dbReference type="ARBA" id="ARBA00022448"/>
    </source>
</evidence>
<evidence type="ECO:0000313" key="13">
    <source>
        <dbReference type="EnsemblMetazoa" id="AARA008577-PA"/>
    </source>
</evidence>
<evidence type="ECO:0000256" key="10">
    <source>
        <dbReference type="ARBA" id="ARBA00023201"/>
    </source>
</evidence>
<evidence type="ECO:0000256" key="4">
    <source>
        <dbReference type="ARBA" id="ARBA00022461"/>
    </source>
</evidence>
<accession>A0A182I4S9</accession>